<accession>A0ABW0WFA4</accession>
<protein>
    <submittedName>
        <fullName evidence="3">IS481 family transposase</fullName>
    </submittedName>
</protein>
<reference evidence="4" key="1">
    <citation type="journal article" date="2019" name="Int. J. Syst. Evol. Microbiol.">
        <title>The Global Catalogue of Microorganisms (GCM) 10K type strain sequencing project: providing services to taxonomists for standard genome sequencing and annotation.</title>
        <authorList>
            <consortium name="The Broad Institute Genomics Platform"/>
            <consortium name="The Broad Institute Genome Sequencing Center for Infectious Disease"/>
            <person name="Wu L."/>
            <person name="Ma J."/>
        </authorList>
    </citation>
    <scope>NUCLEOTIDE SEQUENCE [LARGE SCALE GENOMIC DNA]</scope>
    <source>
        <strain evidence="4">KCTC 5701</strain>
    </source>
</reference>
<gene>
    <name evidence="3" type="ORF">ACFP3J_11005</name>
</gene>
<dbReference type="RefSeq" id="WP_344346393.1">
    <property type="nucleotide sequence ID" value="NZ_JBHSOE010000014.1"/>
</dbReference>
<keyword evidence="4" id="KW-1185">Reference proteome</keyword>
<evidence type="ECO:0000313" key="4">
    <source>
        <dbReference type="Proteomes" id="UP001596065"/>
    </source>
</evidence>
<dbReference type="InterPro" id="IPR009057">
    <property type="entry name" value="Homeodomain-like_sf"/>
</dbReference>
<evidence type="ECO:0000259" key="2">
    <source>
        <dbReference type="PROSITE" id="PS50994"/>
    </source>
</evidence>
<feature type="domain" description="Integrase catalytic" evidence="2">
    <location>
        <begin position="150"/>
        <end position="323"/>
    </location>
</feature>
<proteinExistence type="predicted"/>
<dbReference type="Gene3D" id="3.30.420.10">
    <property type="entry name" value="Ribonuclease H-like superfamily/Ribonuclease H"/>
    <property type="match status" value="1"/>
</dbReference>
<comment type="caution">
    <text evidence="3">The sequence shown here is derived from an EMBL/GenBank/DDBJ whole genome shotgun (WGS) entry which is preliminary data.</text>
</comment>
<dbReference type="SUPFAM" id="SSF46689">
    <property type="entry name" value="Homeodomain-like"/>
    <property type="match status" value="1"/>
</dbReference>
<feature type="region of interest" description="Disordered" evidence="1">
    <location>
        <begin position="154"/>
        <end position="174"/>
    </location>
</feature>
<organism evidence="3 4">
    <name type="scientific">Streptomyces nogalater</name>
    <dbReference type="NCBI Taxonomy" id="38314"/>
    <lineage>
        <taxon>Bacteria</taxon>
        <taxon>Bacillati</taxon>
        <taxon>Actinomycetota</taxon>
        <taxon>Actinomycetes</taxon>
        <taxon>Kitasatosporales</taxon>
        <taxon>Streptomycetaceae</taxon>
        <taxon>Streptomyces</taxon>
    </lineage>
</organism>
<dbReference type="SUPFAM" id="SSF53098">
    <property type="entry name" value="Ribonuclease H-like"/>
    <property type="match status" value="1"/>
</dbReference>
<dbReference type="PANTHER" id="PTHR35004:SF6">
    <property type="entry name" value="TRANSPOSASE"/>
    <property type="match status" value="1"/>
</dbReference>
<dbReference type="InterPro" id="IPR047656">
    <property type="entry name" value="IS481-like_transpos"/>
</dbReference>
<dbReference type="PANTHER" id="PTHR35004">
    <property type="entry name" value="TRANSPOSASE RV3428C-RELATED"/>
    <property type="match status" value="1"/>
</dbReference>
<dbReference type="Pfam" id="PF13565">
    <property type="entry name" value="HTH_32"/>
    <property type="match status" value="1"/>
</dbReference>
<dbReference type="EMBL" id="JBHSOE010000014">
    <property type="protein sequence ID" value="MFC5656012.1"/>
    <property type="molecule type" value="Genomic_DNA"/>
</dbReference>
<dbReference type="InterPro" id="IPR012337">
    <property type="entry name" value="RNaseH-like_sf"/>
</dbReference>
<dbReference type="PROSITE" id="PS50994">
    <property type="entry name" value="INTEGRASE"/>
    <property type="match status" value="1"/>
</dbReference>
<dbReference type="Proteomes" id="UP001596065">
    <property type="component" value="Unassembled WGS sequence"/>
</dbReference>
<name>A0ABW0WFA4_STRNO</name>
<dbReference type="NCBIfam" id="NF033577">
    <property type="entry name" value="transpos_IS481"/>
    <property type="match status" value="1"/>
</dbReference>
<sequence>MTHRNAPLTVEGRRRLVERCRTRPIAHVAAEMGVSRACASKWVNRYRSHGELGLEDRSSTPHHQLTATPPEVLALIEELRRTHKWSAARTAFELAQAGTPTSRRTVNRHLPEIGINRRRFIDPNGESKRQPRKIHARRPGHMIHVDVRKVGRIPDGGGWRAHGRGSDQAKAVNRRKKTERGGYVYLHSAIDGCSRLAYPEALPDEKAITAIAFLHRARAWLAAHGITRIERIVTDNGACYRAESFTRALLGARHQPIAPYTPGHNGKVERYNRILAEEFLYARTWTSKAQRTHLLGRWIVHYNYHRPHTVLGNQPPAARLPGLETGCSHLLGSRVQRGQALDTPIATTMRSFCIRSSAPLNLSREVTC</sequence>
<dbReference type="InterPro" id="IPR036397">
    <property type="entry name" value="RNaseH_sf"/>
</dbReference>
<evidence type="ECO:0000313" key="3">
    <source>
        <dbReference type="EMBL" id="MFC5656012.1"/>
    </source>
</evidence>
<dbReference type="Pfam" id="PF13683">
    <property type="entry name" value="rve_3"/>
    <property type="match status" value="1"/>
</dbReference>
<dbReference type="InterPro" id="IPR001584">
    <property type="entry name" value="Integrase_cat-core"/>
</dbReference>
<evidence type="ECO:0000256" key="1">
    <source>
        <dbReference type="SAM" id="MobiDB-lite"/>
    </source>
</evidence>